<gene>
    <name evidence="1" type="ORF">EVAR_79368_1</name>
</gene>
<dbReference type="Proteomes" id="UP000299102">
    <property type="component" value="Unassembled WGS sequence"/>
</dbReference>
<keyword evidence="2" id="KW-1185">Reference proteome</keyword>
<dbReference type="AlphaFoldDB" id="A0A4C1TIB3"/>
<comment type="caution">
    <text evidence="1">The sequence shown here is derived from an EMBL/GenBank/DDBJ whole genome shotgun (WGS) entry which is preliminary data.</text>
</comment>
<evidence type="ECO:0000313" key="2">
    <source>
        <dbReference type="Proteomes" id="UP000299102"/>
    </source>
</evidence>
<sequence length="96" mass="10508">MEESIRHILENLMHINDGTNFKHMKLTNLHETIGGQQRTLSTAEAAIFSSVSEQSGPARGRRALCTPVLFSLRAAARDGRDSAATSAERARGIRAF</sequence>
<name>A0A4C1TIB3_EUMVA</name>
<accession>A0A4C1TIB3</accession>
<proteinExistence type="predicted"/>
<reference evidence="1 2" key="1">
    <citation type="journal article" date="2019" name="Commun. Biol.">
        <title>The bagworm genome reveals a unique fibroin gene that provides high tensile strength.</title>
        <authorList>
            <person name="Kono N."/>
            <person name="Nakamura H."/>
            <person name="Ohtoshi R."/>
            <person name="Tomita M."/>
            <person name="Numata K."/>
            <person name="Arakawa K."/>
        </authorList>
    </citation>
    <scope>NUCLEOTIDE SEQUENCE [LARGE SCALE GENOMIC DNA]</scope>
</reference>
<protein>
    <submittedName>
        <fullName evidence="1">Uncharacterized protein</fullName>
    </submittedName>
</protein>
<evidence type="ECO:0000313" key="1">
    <source>
        <dbReference type="EMBL" id="GBP13041.1"/>
    </source>
</evidence>
<dbReference type="EMBL" id="BGZK01000054">
    <property type="protein sequence ID" value="GBP13041.1"/>
    <property type="molecule type" value="Genomic_DNA"/>
</dbReference>
<organism evidence="1 2">
    <name type="scientific">Eumeta variegata</name>
    <name type="common">Bagworm moth</name>
    <name type="synonym">Eumeta japonica</name>
    <dbReference type="NCBI Taxonomy" id="151549"/>
    <lineage>
        <taxon>Eukaryota</taxon>
        <taxon>Metazoa</taxon>
        <taxon>Ecdysozoa</taxon>
        <taxon>Arthropoda</taxon>
        <taxon>Hexapoda</taxon>
        <taxon>Insecta</taxon>
        <taxon>Pterygota</taxon>
        <taxon>Neoptera</taxon>
        <taxon>Endopterygota</taxon>
        <taxon>Lepidoptera</taxon>
        <taxon>Glossata</taxon>
        <taxon>Ditrysia</taxon>
        <taxon>Tineoidea</taxon>
        <taxon>Psychidae</taxon>
        <taxon>Oiketicinae</taxon>
        <taxon>Eumeta</taxon>
    </lineage>
</organism>